<evidence type="ECO:0000256" key="1">
    <source>
        <dbReference type="SAM" id="SignalP"/>
    </source>
</evidence>
<organism evidence="2 3">
    <name type="scientific">Pendulispora brunnea</name>
    <dbReference type="NCBI Taxonomy" id="2905690"/>
    <lineage>
        <taxon>Bacteria</taxon>
        <taxon>Pseudomonadati</taxon>
        <taxon>Myxococcota</taxon>
        <taxon>Myxococcia</taxon>
        <taxon>Myxococcales</taxon>
        <taxon>Sorangiineae</taxon>
        <taxon>Pendulisporaceae</taxon>
        <taxon>Pendulispora</taxon>
    </lineage>
</organism>
<dbReference type="Pfam" id="PF00657">
    <property type="entry name" value="Lipase_GDSL"/>
    <property type="match status" value="1"/>
</dbReference>
<name>A0ABZ2KEY2_9BACT</name>
<keyword evidence="3" id="KW-1185">Reference proteome</keyword>
<evidence type="ECO:0000313" key="2">
    <source>
        <dbReference type="EMBL" id="WXA95439.1"/>
    </source>
</evidence>
<dbReference type="InterPro" id="IPR001087">
    <property type="entry name" value="GDSL"/>
</dbReference>
<sequence length="362" mass="39869">MNAKTFRYWTHIVLTLGLLLFSGEAMANTITQNSSWTIDRPNTSTKYQVVAYGDSIYAGYQGSLSDVSKRAATWVQGEYLSNAWGTDIDVIRRTKSGARADDIYNNKIVGEKSYMQSSSAKVVAFEMCGNDFLQARSNFAGQSGTCDLSVIDNALTQCTKYQELAMQAINQYATAAKVKMIMNIYYPGYDSDNGQSSCTVNGATINKRDRFLPYLARSNWRACDFARKYGFKCVDSFAEFMGADYDSNNDGQIDSQALRWSATETEDQYVARITTTLKSTLRDANGHLADPSTSYDYLLSDNTHPTFSGPTIYVGFFGGTGTGSGAPDYSGSQIVNGKNPIYNKYGHERAGWAHSLLNPASP</sequence>
<feature type="chain" id="PRO_5045467543" evidence="1">
    <location>
        <begin position="28"/>
        <end position="362"/>
    </location>
</feature>
<reference evidence="2 3" key="1">
    <citation type="submission" date="2021-12" db="EMBL/GenBank/DDBJ databases">
        <title>Discovery of the Pendulisporaceae a myxobacterial family with distinct sporulation behavior and unique specialized metabolism.</title>
        <authorList>
            <person name="Garcia R."/>
            <person name="Popoff A."/>
            <person name="Bader C.D."/>
            <person name="Loehr J."/>
            <person name="Walesch S."/>
            <person name="Walt C."/>
            <person name="Boldt J."/>
            <person name="Bunk B."/>
            <person name="Haeckl F.J.F.P.J."/>
            <person name="Gunesch A.P."/>
            <person name="Birkelbach J."/>
            <person name="Nuebel U."/>
            <person name="Pietschmann T."/>
            <person name="Bach T."/>
            <person name="Mueller R."/>
        </authorList>
    </citation>
    <scope>NUCLEOTIDE SEQUENCE [LARGE SCALE GENOMIC DNA]</scope>
    <source>
        <strain evidence="2 3">MSr12523</strain>
    </source>
</reference>
<dbReference type="RefSeq" id="WP_394846045.1">
    <property type="nucleotide sequence ID" value="NZ_CP089982.1"/>
</dbReference>
<accession>A0ABZ2KEY2</accession>
<keyword evidence="1" id="KW-0732">Signal</keyword>
<dbReference type="SUPFAM" id="SSF52266">
    <property type="entry name" value="SGNH hydrolase"/>
    <property type="match status" value="1"/>
</dbReference>
<dbReference type="InterPro" id="IPR036514">
    <property type="entry name" value="SGNH_hydro_sf"/>
</dbReference>
<dbReference type="GO" id="GO:0016787">
    <property type="term" value="F:hydrolase activity"/>
    <property type="evidence" value="ECO:0007669"/>
    <property type="project" value="UniProtKB-KW"/>
</dbReference>
<dbReference type="Proteomes" id="UP001379533">
    <property type="component" value="Chromosome"/>
</dbReference>
<keyword evidence="2" id="KW-0378">Hydrolase</keyword>
<gene>
    <name evidence="2" type="ORF">LZC95_01110</name>
</gene>
<dbReference type="Gene3D" id="3.40.50.1110">
    <property type="entry name" value="SGNH hydrolase"/>
    <property type="match status" value="1"/>
</dbReference>
<evidence type="ECO:0000313" key="3">
    <source>
        <dbReference type="Proteomes" id="UP001379533"/>
    </source>
</evidence>
<dbReference type="EMBL" id="CP089982">
    <property type="protein sequence ID" value="WXA95439.1"/>
    <property type="molecule type" value="Genomic_DNA"/>
</dbReference>
<feature type="signal peptide" evidence="1">
    <location>
        <begin position="1"/>
        <end position="27"/>
    </location>
</feature>
<proteinExistence type="predicted"/>
<protein>
    <submittedName>
        <fullName evidence="2">SGNH/GDSL hydrolase family protein</fullName>
    </submittedName>
</protein>